<dbReference type="AlphaFoldDB" id="R9PE04"/>
<protein>
    <submittedName>
        <fullName evidence="1">Uncharacterized protein</fullName>
    </submittedName>
</protein>
<reference evidence="2" key="1">
    <citation type="journal article" date="2013" name="Genome Announc.">
        <title>Draft genome sequence of the basidiomycetous yeast-like fungus Pseudozyma hubeiensis SY62, which produces an abundant amount of the biosurfactant mannosylerythritol lipids.</title>
        <authorList>
            <person name="Konishi M."/>
            <person name="Hatada Y."/>
            <person name="Horiuchi J."/>
        </authorList>
    </citation>
    <scope>NUCLEOTIDE SEQUENCE [LARGE SCALE GENOMIC DNA]</scope>
    <source>
        <strain evidence="2">SY62</strain>
    </source>
</reference>
<dbReference type="Proteomes" id="UP000014071">
    <property type="component" value="Unassembled WGS sequence"/>
</dbReference>
<evidence type="ECO:0000313" key="2">
    <source>
        <dbReference type="Proteomes" id="UP000014071"/>
    </source>
</evidence>
<gene>
    <name evidence="1" type="ORF">PHSY_007211</name>
</gene>
<evidence type="ECO:0000313" key="1">
    <source>
        <dbReference type="EMBL" id="GAC99608.1"/>
    </source>
</evidence>
<dbReference type="HOGENOM" id="CLU_1971510_0_0_1"/>
<organism evidence="1 2">
    <name type="scientific">Pseudozyma hubeiensis (strain SY62)</name>
    <name type="common">Yeast</name>
    <dbReference type="NCBI Taxonomy" id="1305764"/>
    <lineage>
        <taxon>Eukaryota</taxon>
        <taxon>Fungi</taxon>
        <taxon>Dikarya</taxon>
        <taxon>Basidiomycota</taxon>
        <taxon>Ustilaginomycotina</taxon>
        <taxon>Ustilaginomycetes</taxon>
        <taxon>Ustilaginales</taxon>
        <taxon>Ustilaginaceae</taxon>
        <taxon>Pseudozyma</taxon>
    </lineage>
</organism>
<name>R9PE04_PSEHS</name>
<keyword evidence="2" id="KW-1185">Reference proteome</keyword>
<proteinExistence type="predicted"/>
<accession>R9PE04</accession>
<dbReference type="GeneID" id="24112474"/>
<dbReference type="EMBL" id="DF238832">
    <property type="protein sequence ID" value="GAC99608.1"/>
    <property type="molecule type" value="Genomic_DNA"/>
</dbReference>
<sequence length="127" mass="14641">MARQIDGDWIDLCNCLSIPLVVRVIESDVMLARRKYLYEKHTLVVDAAVDAALLCRSLAVQHTHNRTHTRKANRQPPLLRGDRGLLELILKPLKRISEAGIETENEVEAVCIWLRFSFRHTRGEKEE</sequence>
<dbReference type="RefSeq" id="XP_012193195.1">
    <property type="nucleotide sequence ID" value="XM_012337805.1"/>
</dbReference>